<reference evidence="2 3" key="1">
    <citation type="submission" date="2023-09" db="EMBL/GenBank/DDBJ databases">
        <authorList>
            <person name="Rey-Velasco X."/>
        </authorList>
    </citation>
    <scope>NUCLEOTIDE SEQUENCE [LARGE SCALE GENOMIC DNA]</scope>
    <source>
        <strain evidence="2 3">W242</strain>
    </source>
</reference>
<dbReference type="SUPFAM" id="SSF53335">
    <property type="entry name" value="S-adenosyl-L-methionine-dependent methyltransferases"/>
    <property type="match status" value="1"/>
</dbReference>
<keyword evidence="2" id="KW-0489">Methyltransferase</keyword>
<protein>
    <submittedName>
        <fullName evidence="2">Class I SAM-dependent methyltransferase</fullName>
        <ecNumber evidence="2">2.1.-.-</ecNumber>
    </submittedName>
</protein>
<dbReference type="InterPro" id="IPR013216">
    <property type="entry name" value="Methyltransf_11"/>
</dbReference>
<evidence type="ECO:0000259" key="1">
    <source>
        <dbReference type="Pfam" id="PF08241"/>
    </source>
</evidence>
<dbReference type="GO" id="GO:0008168">
    <property type="term" value="F:methyltransferase activity"/>
    <property type="evidence" value="ECO:0007669"/>
    <property type="project" value="UniProtKB-KW"/>
</dbReference>
<name>A0ABU2YEF1_9FLAO</name>
<evidence type="ECO:0000313" key="2">
    <source>
        <dbReference type="EMBL" id="MDT0556569.1"/>
    </source>
</evidence>
<dbReference type="RefSeq" id="WP_311333520.1">
    <property type="nucleotide sequence ID" value="NZ_JAVRHZ010000007.1"/>
</dbReference>
<accession>A0ABU2YEF1</accession>
<dbReference type="Gene3D" id="3.40.50.150">
    <property type="entry name" value="Vaccinia Virus protein VP39"/>
    <property type="match status" value="1"/>
</dbReference>
<keyword evidence="3" id="KW-1185">Reference proteome</keyword>
<comment type="caution">
    <text evidence="2">The sequence shown here is derived from an EMBL/GenBank/DDBJ whole genome shotgun (WGS) entry which is preliminary data.</text>
</comment>
<sequence>MKDLDLDKAFETNRETWNKKVAIHAASDFYFLEEFKKGKTSLNSYEVKALGDVTGKSLLHLQCHFGQDTLSWSRMGAKCTGVDISENAIELAKKLNTELELDANFVCCNVLDTSKYISETFDIVFTSYGTIGWLPDLKPWAQMIAERLKPGGVFYIIEFHPIAWIFDYTISPPKMKYAYHQKNVIYDEYEGTYTNNDAKIISKEYGWNHSFSEVINALVAAGLTIEFLNEYDASPYDVFPDLAKNKNGYYELKEKLYPLLFDVKATKKS</sequence>
<organism evidence="2 3">
    <name type="scientific">Patiriisocius hiemis</name>
    <dbReference type="NCBI Taxonomy" id="3075604"/>
    <lineage>
        <taxon>Bacteria</taxon>
        <taxon>Pseudomonadati</taxon>
        <taxon>Bacteroidota</taxon>
        <taxon>Flavobacteriia</taxon>
        <taxon>Flavobacteriales</taxon>
        <taxon>Flavobacteriaceae</taxon>
        <taxon>Patiriisocius</taxon>
    </lineage>
</organism>
<dbReference type="EMBL" id="JAVRHZ010000007">
    <property type="protein sequence ID" value="MDT0556569.1"/>
    <property type="molecule type" value="Genomic_DNA"/>
</dbReference>
<feature type="domain" description="Methyltransferase type 11" evidence="1">
    <location>
        <begin position="60"/>
        <end position="156"/>
    </location>
</feature>
<evidence type="ECO:0000313" key="3">
    <source>
        <dbReference type="Proteomes" id="UP001254488"/>
    </source>
</evidence>
<dbReference type="Pfam" id="PF08241">
    <property type="entry name" value="Methyltransf_11"/>
    <property type="match status" value="1"/>
</dbReference>
<dbReference type="InterPro" id="IPR029063">
    <property type="entry name" value="SAM-dependent_MTases_sf"/>
</dbReference>
<dbReference type="PANTHER" id="PTHR43861:SF1">
    <property type="entry name" value="TRANS-ACONITATE 2-METHYLTRANSFERASE"/>
    <property type="match status" value="1"/>
</dbReference>
<dbReference type="PANTHER" id="PTHR43861">
    <property type="entry name" value="TRANS-ACONITATE 2-METHYLTRANSFERASE-RELATED"/>
    <property type="match status" value="1"/>
</dbReference>
<dbReference type="EC" id="2.1.-.-" evidence="2"/>
<proteinExistence type="predicted"/>
<dbReference type="GO" id="GO:0032259">
    <property type="term" value="P:methylation"/>
    <property type="evidence" value="ECO:0007669"/>
    <property type="project" value="UniProtKB-KW"/>
</dbReference>
<gene>
    <name evidence="2" type="ORF">RM538_11165</name>
</gene>
<dbReference type="Proteomes" id="UP001254488">
    <property type="component" value="Unassembled WGS sequence"/>
</dbReference>
<keyword evidence="2" id="KW-0808">Transferase</keyword>
<dbReference type="CDD" id="cd02440">
    <property type="entry name" value="AdoMet_MTases"/>
    <property type="match status" value="1"/>
</dbReference>